<evidence type="ECO:0000259" key="2">
    <source>
        <dbReference type="Pfam" id="PF04155"/>
    </source>
</evidence>
<name>A0A0N5D9B8_THECL</name>
<organism evidence="5">
    <name type="scientific">Thelazia callipaeda</name>
    <name type="common">Oriental eyeworm</name>
    <name type="synonym">Parasitic nematode</name>
    <dbReference type="NCBI Taxonomy" id="103827"/>
    <lineage>
        <taxon>Eukaryota</taxon>
        <taxon>Metazoa</taxon>
        <taxon>Ecdysozoa</taxon>
        <taxon>Nematoda</taxon>
        <taxon>Chromadorea</taxon>
        <taxon>Rhabditida</taxon>
        <taxon>Spirurina</taxon>
        <taxon>Spiruromorpha</taxon>
        <taxon>Thelazioidea</taxon>
        <taxon>Thelaziidae</taxon>
        <taxon>Thelazia</taxon>
    </lineage>
</organism>
<evidence type="ECO:0000313" key="3">
    <source>
        <dbReference type="EMBL" id="VDN07368.1"/>
    </source>
</evidence>
<evidence type="ECO:0000256" key="1">
    <source>
        <dbReference type="SAM" id="MobiDB-lite"/>
    </source>
</evidence>
<dbReference type="WBParaSite" id="TCLT_0000972501-mRNA-1">
    <property type="protein sequence ID" value="TCLT_0000972501-mRNA-1"/>
    <property type="gene ID" value="TCLT_0000972501"/>
</dbReference>
<dbReference type="InterPro" id="IPR007284">
    <property type="entry name" value="Ground-like_dom"/>
</dbReference>
<dbReference type="AlphaFoldDB" id="A0A0N5D9B8"/>
<keyword evidence="4" id="KW-1185">Reference proteome</keyword>
<reference evidence="3 4" key="2">
    <citation type="submission" date="2018-11" db="EMBL/GenBank/DDBJ databases">
        <authorList>
            <consortium name="Pathogen Informatics"/>
        </authorList>
    </citation>
    <scope>NUCLEOTIDE SEQUENCE [LARGE SCALE GENOMIC DNA]</scope>
</reference>
<evidence type="ECO:0000313" key="5">
    <source>
        <dbReference type="WBParaSite" id="TCLT_0000972501-mRNA-1"/>
    </source>
</evidence>
<dbReference type="Pfam" id="PF04155">
    <property type="entry name" value="Ground-like"/>
    <property type="match status" value="1"/>
</dbReference>
<dbReference type="OrthoDB" id="5858182at2759"/>
<sequence length="594" mass="66643">MKSEEGKSEEKTQTLSEKEKVISEERKKKEAEETELDKIRRSLQQIMVKKNDQSKSHLIKLLAKLKNTEKQRPVCFDALAEKGNQKQSSLYQKTKTNKLSLVDVTQNTSASSKSAKTLQSITAGCSSVEETPQIPSIPYTSQLSPVEYEKYKGQEVGSQQFKSFKEVKLYELFPFLVIDQSDYDCDLPMLHVSQMIMPDEIDLETDDDQIGKVEVDGKLIKRIKTLGGTPACLQVVNNATWTPFLPDASFGLLRNTTRGKCVNIKCEKDSVYEQHKSEQSENIEGFRRNRPRHYYHHTIICCNNCVADYGKNVIGDYCCCPQQRSANSQSVQDQKMNITNESLEECDSPANDCNTNADTSEEITNNNPSFLKHDLASSSESDLTCPPPPTCPTPEPCPSPPPCPTLPPPSVEHKLLDLANQTDTEASKKNPAILMIPEDVPIIPSPQLDMLTKGLNFEPHNIQNLHLSTIKPPLKTLVQNPPVDNFPPHDCCTRCSDVSCSSMNQNTILASGTFSDQKVEDSKCQNKELKKIMIANMKRDPSSSKRAIQRAAEKKFSALFHVICSRNDFTYITHALDFCEVSRRGNACYAFKSR</sequence>
<dbReference type="EMBL" id="UYYF01004861">
    <property type="protein sequence ID" value="VDN07368.1"/>
    <property type="molecule type" value="Genomic_DNA"/>
</dbReference>
<proteinExistence type="predicted"/>
<feature type="region of interest" description="Disordered" evidence="1">
    <location>
        <begin position="1"/>
        <end position="34"/>
    </location>
</feature>
<dbReference type="Proteomes" id="UP000276776">
    <property type="component" value="Unassembled WGS sequence"/>
</dbReference>
<feature type="region of interest" description="Disordered" evidence="1">
    <location>
        <begin position="345"/>
        <end position="391"/>
    </location>
</feature>
<accession>A0A0N5D9B8</accession>
<gene>
    <name evidence="3" type="ORF">TCLT_LOCUS9714</name>
</gene>
<feature type="compositionally biased region" description="Polar residues" evidence="1">
    <location>
        <begin position="351"/>
        <end position="369"/>
    </location>
</feature>
<protein>
    <submittedName>
        <fullName evidence="5">Ground-like domain-containing protein</fullName>
    </submittedName>
</protein>
<reference evidence="5" key="1">
    <citation type="submission" date="2017-02" db="UniProtKB">
        <authorList>
            <consortium name="WormBaseParasite"/>
        </authorList>
    </citation>
    <scope>IDENTIFICATION</scope>
</reference>
<dbReference type="STRING" id="103827.A0A0N5D9B8"/>
<evidence type="ECO:0000313" key="4">
    <source>
        <dbReference type="Proteomes" id="UP000276776"/>
    </source>
</evidence>
<feature type="domain" description="Ground-like" evidence="2">
    <location>
        <begin position="521"/>
        <end position="591"/>
    </location>
</feature>